<accession>A0ABS5KPF0</accession>
<comment type="caution">
    <text evidence="1">The sequence shown here is derived from an EMBL/GenBank/DDBJ whole genome shotgun (WGS) entry which is preliminary data.</text>
</comment>
<proteinExistence type="predicted"/>
<keyword evidence="2" id="KW-1185">Reference proteome</keyword>
<evidence type="ECO:0000313" key="2">
    <source>
        <dbReference type="Proteomes" id="UP000730482"/>
    </source>
</evidence>
<evidence type="ECO:0000313" key="1">
    <source>
        <dbReference type="EMBL" id="MBS2547923.1"/>
    </source>
</evidence>
<dbReference type="EMBL" id="JAAFYZ010000037">
    <property type="protein sequence ID" value="MBS2547923.1"/>
    <property type="molecule type" value="Genomic_DNA"/>
</dbReference>
<dbReference type="Gene3D" id="1.25.10.10">
    <property type="entry name" value="Leucine-rich Repeat Variant"/>
    <property type="match status" value="1"/>
</dbReference>
<reference evidence="1 2" key="1">
    <citation type="submission" date="2020-02" db="EMBL/GenBank/DDBJ databases">
        <title>Acidophilic actinobacteria isolated from forest soil.</title>
        <authorList>
            <person name="Golinska P."/>
        </authorList>
    </citation>
    <scope>NUCLEOTIDE SEQUENCE [LARGE SCALE GENOMIC DNA]</scope>
    <source>
        <strain evidence="1 2">NL8</strain>
    </source>
</reference>
<dbReference type="InterPro" id="IPR011989">
    <property type="entry name" value="ARM-like"/>
</dbReference>
<gene>
    <name evidence="1" type="ORF">KGQ19_13720</name>
</gene>
<dbReference type="Pfam" id="PF13646">
    <property type="entry name" value="HEAT_2"/>
    <property type="match status" value="1"/>
</dbReference>
<dbReference type="SUPFAM" id="SSF48371">
    <property type="entry name" value="ARM repeat"/>
    <property type="match status" value="1"/>
</dbReference>
<sequence>MAWFVHLTPEKNAARIRRSGLSPVSRSRSDDPRPGVYCTPLLGDYTLTYQWSREIKRWQSPRLVAVHFRIPDDTAVTVGYYGAVPQEVTAAQAVARFLSLSPEAMRGYEVFLRRGVDAQEIRRIRSLNRPVGWRYTPTAHGRRPCPCPACMARGEYRISRIRDKSQDFDRSHIRPRQEVMEKLRTAQEGAAIVELLDELHGRQQSDVFRVAHLADHPDPAVRKALAYALSGFNRRAAAELLERLRSDPVEEVREAAGADEDDAA</sequence>
<dbReference type="InterPro" id="IPR016024">
    <property type="entry name" value="ARM-type_fold"/>
</dbReference>
<name>A0ABS5KPF0_9ACTN</name>
<protein>
    <submittedName>
        <fullName evidence="1">HEAT repeat domain-containing protein</fullName>
    </submittedName>
</protein>
<dbReference type="RefSeq" id="WP_212009500.1">
    <property type="nucleotide sequence ID" value="NZ_JAAFYZ010000037.1"/>
</dbReference>
<dbReference type="Proteomes" id="UP000730482">
    <property type="component" value="Unassembled WGS sequence"/>
</dbReference>
<organism evidence="1 2">
    <name type="scientific">Catenulispora pinistramenti</name>
    <dbReference type="NCBI Taxonomy" id="2705254"/>
    <lineage>
        <taxon>Bacteria</taxon>
        <taxon>Bacillati</taxon>
        <taxon>Actinomycetota</taxon>
        <taxon>Actinomycetes</taxon>
        <taxon>Catenulisporales</taxon>
        <taxon>Catenulisporaceae</taxon>
        <taxon>Catenulispora</taxon>
    </lineage>
</organism>